<protein>
    <submittedName>
        <fullName evidence="2">Uncharacterized protein</fullName>
    </submittedName>
</protein>
<comment type="caution">
    <text evidence="2">The sequence shown here is derived from an EMBL/GenBank/DDBJ whole genome shotgun (WGS) entry which is preliminary data.</text>
</comment>
<dbReference type="Proteomes" id="UP000237684">
    <property type="component" value="Unassembled WGS sequence"/>
</dbReference>
<keyword evidence="3" id="KW-1185">Reference proteome</keyword>
<name>A0A2S8SPQ9_9BACT</name>
<dbReference type="AlphaFoldDB" id="A0A2S8SPQ9"/>
<reference evidence="2 3" key="1">
    <citation type="journal article" date="2018" name="Syst. Appl. Microbiol.">
        <title>Abditibacterium utsteinense sp. nov., the first cultivated member of candidate phylum FBP, isolated from ice-free Antarctic soil samples.</title>
        <authorList>
            <person name="Tahon G."/>
            <person name="Tytgat B."/>
            <person name="Lebbe L."/>
            <person name="Carlier A."/>
            <person name="Willems A."/>
        </authorList>
    </citation>
    <scope>NUCLEOTIDE SEQUENCE [LARGE SCALE GENOMIC DNA]</scope>
    <source>
        <strain evidence="2 3">LMG 29911</strain>
    </source>
</reference>
<organism evidence="2 3">
    <name type="scientific">Abditibacterium utsteinense</name>
    <dbReference type="NCBI Taxonomy" id="1960156"/>
    <lineage>
        <taxon>Bacteria</taxon>
        <taxon>Pseudomonadati</taxon>
        <taxon>Abditibacteriota</taxon>
        <taxon>Abditibacteriia</taxon>
        <taxon>Abditibacteriales</taxon>
        <taxon>Abditibacteriaceae</taxon>
        <taxon>Abditibacterium</taxon>
    </lineage>
</organism>
<dbReference type="OrthoDB" id="1350443at2"/>
<dbReference type="EMBL" id="NIGF01000022">
    <property type="protein sequence ID" value="PQV62787.1"/>
    <property type="molecule type" value="Genomic_DNA"/>
</dbReference>
<evidence type="ECO:0000256" key="1">
    <source>
        <dbReference type="SAM" id="SignalP"/>
    </source>
</evidence>
<sequence length="216" mass="24068">MKRSTNIRTKTFAALSAAALLAGGGATARADMMDDANTMMANWSMDAQKAAKGMMKIHGAPNEATPTMLVWHNSGPWKRIIASSTTTPHNFPGPHPDSVEQFVSYKVPENKYDEIARFDGSVNIDRTRGEMSARCDAETHNVLALNLAHDIITGKRSVEGARAFYTRVVMIEKTKMQLHPYALRLNFSPQMDTNDPDHVSPKMRPMVRKMRMMGKM</sequence>
<keyword evidence="1" id="KW-0732">Signal</keyword>
<dbReference type="InParanoid" id="A0A2S8SPQ9"/>
<gene>
    <name evidence="2" type="ORF">B1R32_12234</name>
</gene>
<accession>A0A2S8SPQ9</accession>
<feature type="chain" id="PRO_5015598581" evidence="1">
    <location>
        <begin position="31"/>
        <end position="216"/>
    </location>
</feature>
<evidence type="ECO:0000313" key="3">
    <source>
        <dbReference type="Proteomes" id="UP000237684"/>
    </source>
</evidence>
<proteinExistence type="predicted"/>
<feature type="signal peptide" evidence="1">
    <location>
        <begin position="1"/>
        <end position="30"/>
    </location>
</feature>
<evidence type="ECO:0000313" key="2">
    <source>
        <dbReference type="EMBL" id="PQV62787.1"/>
    </source>
</evidence>
<dbReference type="RefSeq" id="WP_106381098.1">
    <property type="nucleotide sequence ID" value="NZ_NIGF01000022.1"/>
</dbReference>